<name>S7RZU1_GLOTA</name>
<evidence type="ECO:0000256" key="3">
    <source>
        <dbReference type="ARBA" id="ARBA00024327"/>
    </source>
</evidence>
<dbReference type="RefSeq" id="XP_007861822.1">
    <property type="nucleotide sequence ID" value="XM_007863631.1"/>
</dbReference>
<comment type="pathway">
    <text evidence="3">Sulfur metabolism; hydrogen sulfide biosynthesis; sulfite from sulfate.</text>
</comment>
<dbReference type="STRING" id="670483.S7RZU1"/>
<dbReference type="PANTHER" id="PTHR46509:SF1">
    <property type="entry name" value="PHOSPHOADENOSINE PHOSPHOSULFATE REDUCTASE"/>
    <property type="match status" value="1"/>
</dbReference>
<dbReference type="InterPro" id="IPR014729">
    <property type="entry name" value="Rossmann-like_a/b/a_fold"/>
</dbReference>
<dbReference type="PANTHER" id="PTHR46509">
    <property type="entry name" value="PHOSPHOADENOSINE PHOSPHOSULFATE REDUCTASE"/>
    <property type="match status" value="1"/>
</dbReference>
<dbReference type="HAMAP" id="MF_00063">
    <property type="entry name" value="CysH"/>
    <property type="match status" value="1"/>
</dbReference>
<feature type="compositionally biased region" description="Pro residues" evidence="4">
    <location>
        <begin position="281"/>
        <end position="291"/>
    </location>
</feature>
<dbReference type="Pfam" id="PF01507">
    <property type="entry name" value="PAPS_reduct"/>
    <property type="match status" value="1"/>
</dbReference>
<dbReference type="GO" id="GO:0004604">
    <property type="term" value="F:phosphoadenylyl-sulfate reductase (thioredoxin) activity"/>
    <property type="evidence" value="ECO:0007669"/>
    <property type="project" value="InterPro"/>
</dbReference>
<gene>
    <name evidence="6" type="ORF">GLOTRDRAFT_35300</name>
</gene>
<feature type="region of interest" description="Disordered" evidence="4">
    <location>
        <begin position="260"/>
        <end position="291"/>
    </location>
</feature>
<dbReference type="CDD" id="cd23945">
    <property type="entry name" value="PAPS_reductase"/>
    <property type="match status" value="1"/>
</dbReference>
<dbReference type="eggNOG" id="KOG0189">
    <property type="taxonomic scope" value="Eukaryota"/>
</dbReference>
<feature type="compositionally biased region" description="Low complexity" evidence="4">
    <location>
        <begin position="268"/>
        <end position="280"/>
    </location>
</feature>
<dbReference type="Proteomes" id="UP000030669">
    <property type="component" value="Unassembled WGS sequence"/>
</dbReference>
<sequence>MSSSAPTFSRPLQTPLSKEELDRINDYLRTLSPQEILQWGIEHLPSLYQTTAFGLTGLVTIDMLSKLTSNPPPLIFIDTLYHFPETLELVEEVKRRYNRDVHVYKPYDCSNVEDFEAKYGQKLWEVDEDTYDFAVKVEPARRAYDELGVKSVITGRRASQGGERANLQPLEADSTGLLKLNPLFAWNFSLVDQYVKEHNVPRNKLLDQGYKSIGDWHSTAKSGDGDAGERAGRWAGKAEKTECGLHKDYFAMKAAAKKVTREKELQAQKEAQAQAQASSPVSPPAVAPTAA</sequence>
<dbReference type="NCBIfam" id="TIGR02057">
    <property type="entry name" value="PAPS_reductase"/>
    <property type="match status" value="1"/>
</dbReference>
<feature type="domain" description="Phosphoadenosine phosphosulphate reductase" evidence="5">
    <location>
        <begin position="48"/>
        <end position="220"/>
    </location>
</feature>
<dbReference type="GeneID" id="19305618"/>
<dbReference type="SUPFAM" id="SSF52402">
    <property type="entry name" value="Adenine nucleotide alpha hydrolases-like"/>
    <property type="match status" value="1"/>
</dbReference>
<evidence type="ECO:0000313" key="6">
    <source>
        <dbReference type="EMBL" id="EPQ58954.1"/>
    </source>
</evidence>
<dbReference type="HOGENOM" id="CLU_044089_0_1_1"/>
<evidence type="ECO:0000256" key="1">
    <source>
        <dbReference type="ARBA" id="ARBA00009732"/>
    </source>
</evidence>
<evidence type="ECO:0000259" key="5">
    <source>
        <dbReference type="Pfam" id="PF01507"/>
    </source>
</evidence>
<dbReference type="InterPro" id="IPR004511">
    <property type="entry name" value="PAPS/APS_Rdtase"/>
</dbReference>
<proteinExistence type="inferred from homology"/>
<evidence type="ECO:0000256" key="4">
    <source>
        <dbReference type="SAM" id="MobiDB-lite"/>
    </source>
</evidence>
<dbReference type="InterPro" id="IPR002500">
    <property type="entry name" value="PAPS_reduct_dom"/>
</dbReference>
<dbReference type="GO" id="GO:0005737">
    <property type="term" value="C:cytoplasm"/>
    <property type="evidence" value="ECO:0007669"/>
    <property type="project" value="TreeGrafter"/>
</dbReference>
<dbReference type="NCBIfam" id="TIGR00434">
    <property type="entry name" value="cysH"/>
    <property type="match status" value="1"/>
</dbReference>
<keyword evidence="2" id="KW-0560">Oxidoreductase</keyword>
<dbReference type="GO" id="GO:0019379">
    <property type="term" value="P:sulfate assimilation, phosphoadenylyl sulfate reduction by phosphoadenylyl-sulfate reductase (thioredoxin)"/>
    <property type="evidence" value="ECO:0007669"/>
    <property type="project" value="InterPro"/>
</dbReference>
<dbReference type="OMA" id="PIARWTQ"/>
<comment type="similarity">
    <text evidence="1">Belongs to the PAPS reductase family. CysH subfamily.</text>
</comment>
<dbReference type="KEGG" id="gtr:GLOTRDRAFT_35300"/>
<dbReference type="AlphaFoldDB" id="S7RZU1"/>
<accession>S7RZU1</accession>
<organism evidence="6 7">
    <name type="scientific">Gloeophyllum trabeum (strain ATCC 11539 / FP-39264 / Madison 617)</name>
    <name type="common">Brown rot fungus</name>
    <dbReference type="NCBI Taxonomy" id="670483"/>
    <lineage>
        <taxon>Eukaryota</taxon>
        <taxon>Fungi</taxon>
        <taxon>Dikarya</taxon>
        <taxon>Basidiomycota</taxon>
        <taxon>Agaricomycotina</taxon>
        <taxon>Agaricomycetes</taxon>
        <taxon>Gloeophyllales</taxon>
        <taxon>Gloeophyllaceae</taxon>
        <taxon>Gloeophyllum</taxon>
    </lineage>
</organism>
<dbReference type="OrthoDB" id="7869097at2759"/>
<evidence type="ECO:0000313" key="7">
    <source>
        <dbReference type="Proteomes" id="UP000030669"/>
    </source>
</evidence>
<dbReference type="Gene3D" id="3.40.50.620">
    <property type="entry name" value="HUPs"/>
    <property type="match status" value="1"/>
</dbReference>
<protein>
    <submittedName>
        <fullName evidence="6">Phosphoadenosine phosphosulfate reductase thioredoxin</fullName>
    </submittedName>
</protein>
<keyword evidence="7" id="KW-1185">Reference proteome</keyword>
<evidence type="ECO:0000256" key="2">
    <source>
        <dbReference type="ARBA" id="ARBA00023002"/>
    </source>
</evidence>
<dbReference type="EMBL" id="KB469297">
    <property type="protein sequence ID" value="EPQ58954.1"/>
    <property type="molecule type" value="Genomic_DNA"/>
</dbReference>
<reference evidence="6 7" key="1">
    <citation type="journal article" date="2012" name="Science">
        <title>The Paleozoic origin of enzymatic lignin decomposition reconstructed from 31 fungal genomes.</title>
        <authorList>
            <person name="Floudas D."/>
            <person name="Binder M."/>
            <person name="Riley R."/>
            <person name="Barry K."/>
            <person name="Blanchette R.A."/>
            <person name="Henrissat B."/>
            <person name="Martinez A.T."/>
            <person name="Otillar R."/>
            <person name="Spatafora J.W."/>
            <person name="Yadav J.S."/>
            <person name="Aerts A."/>
            <person name="Benoit I."/>
            <person name="Boyd A."/>
            <person name="Carlson A."/>
            <person name="Copeland A."/>
            <person name="Coutinho P.M."/>
            <person name="de Vries R.P."/>
            <person name="Ferreira P."/>
            <person name="Findley K."/>
            <person name="Foster B."/>
            <person name="Gaskell J."/>
            <person name="Glotzer D."/>
            <person name="Gorecki P."/>
            <person name="Heitman J."/>
            <person name="Hesse C."/>
            <person name="Hori C."/>
            <person name="Igarashi K."/>
            <person name="Jurgens J.A."/>
            <person name="Kallen N."/>
            <person name="Kersten P."/>
            <person name="Kohler A."/>
            <person name="Kuees U."/>
            <person name="Kumar T.K.A."/>
            <person name="Kuo A."/>
            <person name="LaButti K."/>
            <person name="Larrondo L.F."/>
            <person name="Lindquist E."/>
            <person name="Ling A."/>
            <person name="Lombard V."/>
            <person name="Lucas S."/>
            <person name="Lundell T."/>
            <person name="Martin R."/>
            <person name="McLaughlin D.J."/>
            <person name="Morgenstern I."/>
            <person name="Morin E."/>
            <person name="Murat C."/>
            <person name="Nagy L.G."/>
            <person name="Nolan M."/>
            <person name="Ohm R.A."/>
            <person name="Patyshakuliyeva A."/>
            <person name="Rokas A."/>
            <person name="Ruiz-Duenas F.J."/>
            <person name="Sabat G."/>
            <person name="Salamov A."/>
            <person name="Samejima M."/>
            <person name="Schmutz J."/>
            <person name="Slot J.C."/>
            <person name="St John F."/>
            <person name="Stenlid J."/>
            <person name="Sun H."/>
            <person name="Sun S."/>
            <person name="Syed K."/>
            <person name="Tsang A."/>
            <person name="Wiebenga A."/>
            <person name="Young D."/>
            <person name="Pisabarro A."/>
            <person name="Eastwood D.C."/>
            <person name="Martin F."/>
            <person name="Cullen D."/>
            <person name="Grigoriev I.V."/>
            <person name="Hibbett D.S."/>
        </authorList>
    </citation>
    <scope>NUCLEOTIDE SEQUENCE [LARGE SCALE GENOMIC DNA]</scope>
    <source>
        <strain evidence="6 7">ATCC 11539</strain>
    </source>
</reference>
<dbReference type="InterPro" id="IPR011800">
    <property type="entry name" value="PAPS_reductase_CysH"/>
</dbReference>
<dbReference type="NCBIfam" id="NF002537">
    <property type="entry name" value="PRK02090.1"/>
    <property type="match status" value="1"/>
</dbReference>